<dbReference type="Proteomes" id="UP000198806">
    <property type="component" value="Unassembled WGS sequence"/>
</dbReference>
<dbReference type="PROSITE" id="PS51257">
    <property type="entry name" value="PROKAR_LIPOPROTEIN"/>
    <property type="match status" value="1"/>
</dbReference>
<dbReference type="AlphaFoldDB" id="A0A1I5IHG9"/>
<dbReference type="RefSeq" id="WP_091688508.1">
    <property type="nucleotide sequence ID" value="NZ_BAABFM010000054.1"/>
</dbReference>
<gene>
    <name evidence="3" type="ORF">SAMN04489757_14513</name>
</gene>
<dbReference type="STRING" id="1527.SAMN04489757_14513"/>
<evidence type="ECO:0000313" key="4">
    <source>
        <dbReference type="Proteomes" id="UP000198806"/>
    </source>
</evidence>
<keyword evidence="2" id="KW-0732">Signal</keyword>
<dbReference type="InterPro" id="IPR006059">
    <property type="entry name" value="SBP"/>
</dbReference>
<accession>A0A1I5IHG9</accession>
<organism evidence="3 4">
    <name type="scientific">Anaerocolumna aminovalerica</name>
    <dbReference type="NCBI Taxonomy" id="1527"/>
    <lineage>
        <taxon>Bacteria</taxon>
        <taxon>Bacillati</taxon>
        <taxon>Bacillota</taxon>
        <taxon>Clostridia</taxon>
        <taxon>Lachnospirales</taxon>
        <taxon>Lachnospiraceae</taxon>
        <taxon>Anaerocolumna</taxon>
    </lineage>
</organism>
<name>A0A1I5IHG9_9FIRM</name>
<dbReference type="OrthoDB" id="41208at2"/>
<dbReference type="PANTHER" id="PTHR43649">
    <property type="entry name" value="ARABINOSE-BINDING PROTEIN-RELATED"/>
    <property type="match status" value="1"/>
</dbReference>
<protein>
    <submittedName>
        <fullName evidence="3">Raffinose/stachyose/melibiose transport system substrate-binding protein</fullName>
    </submittedName>
</protein>
<dbReference type="InterPro" id="IPR050490">
    <property type="entry name" value="Bact_solute-bd_prot1"/>
</dbReference>
<proteinExistence type="predicted"/>
<feature type="signal peptide" evidence="2">
    <location>
        <begin position="1"/>
        <end position="22"/>
    </location>
</feature>
<sequence>MKKITKRLVSLLLAAVLVFSLAACGKNDKGTTTDSKDTDKVTEGKTEKNTDGDKAPEQITLNVWHQWSNDTNELKKLYDQAVAEYIEANPHVKIDTQTLDTEAYKTKISAEFAGTASGIDVFYYWGAGTARKLVNADKLLPLDDYITDDVKAKILPGSTSAFEYNGKTYSLPMFSWYMTLFANKDLFEQAGATIPTTYDELLEACTKLAALDGVTPLAAGAKDGWNAAFIYQALALREVGAKNINAMLSGEVPFEDTGYTEAANKVIELYNAGAFGKNPLETGNDDANSAFISGKAAMRIMGSWFANQVYTDATATINPENVVALKIPMISGKGSATDYAGGFVESFWVNKNTKYADEAAKFAIFINEKMGKAAYETGTGFCGWNVELDESKLNPLFVQIKGLLGESVEGVLAWDTSLDSNPATIHNEQVQTLFAPNADVNVFIEEHKAAINQ</sequence>
<dbReference type="EMBL" id="FOWD01000045">
    <property type="protein sequence ID" value="SFO60033.1"/>
    <property type="molecule type" value="Genomic_DNA"/>
</dbReference>
<keyword evidence="4" id="KW-1185">Reference proteome</keyword>
<evidence type="ECO:0000256" key="2">
    <source>
        <dbReference type="SAM" id="SignalP"/>
    </source>
</evidence>
<dbReference type="Pfam" id="PF01547">
    <property type="entry name" value="SBP_bac_1"/>
    <property type="match status" value="1"/>
</dbReference>
<dbReference type="SUPFAM" id="SSF53850">
    <property type="entry name" value="Periplasmic binding protein-like II"/>
    <property type="match status" value="1"/>
</dbReference>
<feature type="chain" id="PRO_5039221410" evidence="2">
    <location>
        <begin position="23"/>
        <end position="453"/>
    </location>
</feature>
<evidence type="ECO:0000256" key="1">
    <source>
        <dbReference type="SAM" id="MobiDB-lite"/>
    </source>
</evidence>
<evidence type="ECO:0000313" key="3">
    <source>
        <dbReference type="EMBL" id="SFO60033.1"/>
    </source>
</evidence>
<reference evidence="3 4" key="1">
    <citation type="submission" date="2016-10" db="EMBL/GenBank/DDBJ databases">
        <authorList>
            <person name="de Groot N.N."/>
        </authorList>
    </citation>
    <scope>NUCLEOTIDE SEQUENCE [LARGE SCALE GENOMIC DNA]</scope>
    <source>
        <strain evidence="3 4">DSM 1283</strain>
    </source>
</reference>
<dbReference type="Gene3D" id="3.40.190.10">
    <property type="entry name" value="Periplasmic binding protein-like II"/>
    <property type="match status" value="2"/>
</dbReference>
<feature type="region of interest" description="Disordered" evidence="1">
    <location>
        <begin position="28"/>
        <end position="54"/>
    </location>
</feature>